<proteinExistence type="predicted"/>
<dbReference type="PANTHER" id="PTHR36924">
    <property type="entry name" value="ANTITOXIN HIGA-1"/>
    <property type="match status" value="1"/>
</dbReference>
<organism evidence="3 4">
    <name type="scientific">Polynucleobacter arcticus</name>
    <dbReference type="NCBI Taxonomy" id="1743165"/>
    <lineage>
        <taxon>Bacteria</taxon>
        <taxon>Pseudomonadati</taxon>
        <taxon>Pseudomonadota</taxon>
        <taxon>Betaproteobacteria</taxon>
        <taxon>Burkholderiales</taxon>
        <taxon>Burkholderiaceae</taxon>
        <taxon>Polynucleobacter</taxon>
    </lineage>
</organism>
<dbReference type="Proteomes" id="UP000501090">
    <property type="component" value="Chromosome"/>
</dbReference>
<dbReference type="AlphaFoldDB" id="A0A6M9PH89"/>
<dbReference type="SUPFAM" id="SSF47413">
    <property type="entry name" value="lambda repressor-like DNA-binding domains"/>
    <property type="match status" value="1"/>
</dbReference>
<dbReference type="GO" id="GO:0003677">
    <property type="term" value="F:DNA binding"/>
    <property type="evidence" value="ECO:0007669"/>
    <property type="project" value="UniProtKB-KW"/>
</dbReference>
<evidence type="ECO:0000313" key="4">
    <source>
        <dbReference type="Proteomes" id="UP000501090"/>
    </source>
</evidence>
<dbReference type="InterPro" id="IPR001387">
    <property type="entry name" value="Cro/C1-type_HTH"/>
</dbReference>
<dbReference type="PANTHER" id="PTHR36924:SF1">
    <property type="entry name" value="ANTITOXIN HIGA-1"/>
    <property type="match status" value="1"/>
</dbReference>
<evidence type="ECO:0000259" key="2">
    <source>
        <dbReference type="PROSITE" id="PS50943"/>
    </source>
</evidence>
<protein>
    <submittedName>
        <fullName evidence="3">Addiction module antidote protein, HigA family</fullName>
    </submittedName>
</protein>
<reference evidence="3 4" key="1">
    <citation type="submission" date="2018-04" db="EMBL/GenBank/DDBJ databases">
        <title>Polynucleobacter sp. UK-Long2-W17 genome.</title>
        <authorList>
            <person name="Hahn M.W."/>
        </authorList>
    </citation>
    <scope>NUCLEOTIDE SEQUENCE [LARGE SCALE GENOMIC DNA]</scope>
    <source>
        <strain evidence="3 4">UK-Long2-W17</strain>
    </source>
</reference>
<dbReference type="CDD" id="cd00093">
    <property type="entry name" value="HTH_XRE"/>
    <property type="match status" value="1"/>
</dbReference>
<feature type="domain" description="HTH cro/C1-type" evidence="2">
    <location>
        <begin position="26"/>
        <end position="73"/>
    </location>
</feature>
<accession>A0A6M9PH89</accession>
<dbReference type="EMBL" id="CP028940">
    <property type="protein sequence ID" value="QKM61474.1"/>
    <property type="molecule type" value="Genomic_DNA"/>
</dbReference>
<evidence type="ECO:0000256" key="1">
    <source>
        <dbReference type="ARBA" id="ARBA00023125"/>
    </source>
</evidence>
<sequence>MRSLRNPNRKPTHPGALLREDVLPDLGITQAAFANYLGVSRLSVSEILHEKRGVSAEMAVRISRVIGGTPESWLHMQEAVDLWEVQQRFKSNPAIAPLVAKPLLAAA</sequence>
<keyword evidence="4" id="KW-1185">Reference proteome</keyword>
<name>A0A6M9PH89_9BURK</name>
<keyword evidence="1" id="KW-0238">DNA-binding</keyword>
<dbReference type="InterPro" id="IPR013430">
    <property type="entry name" value="Toxin_antidote_HigA"/>
</dbReference>
<evidence type="ECO:0000313" key="3">
    <source>
        <dbReference type="EMBL" id="QKM61474.1"/>
    </source>
</evidence>
<dbReference type="Gene3D" id="1.10.260.40">
    <property type="entry name" value="lambda repressor-like DNA-binding domains"/>
    <property type="match status" value="1"/>
</dbReference>
<dbReference type="PROSITE" id="PS50943">
    <property type="entry name" value="HTH_CROC1"/>
    <property type="match status" value="1"/>
</dbReference>
<dbReference type="SMART" id="SM00530">
    <property type="entry name" value="HTH_XRE"/>
    <property type="match status" value="1"/>
</dbReference>
<dbReference type="InterPro" id="IPR010982">
    <property type="entry name" value="Lambda_DNA-bd_dom_sf"/>
</dbReference>
<gene>
    <name evidence="3" type="primary">higA</name>
    <name evidence="3" type="ORF">DN92_01685</name>
</gene>
<dbReference type="KEGG" id="pard:DN92_01685"/>
<dbReference type="Pfam" id="PF01381">
    <property type="entry name" value="HTH_3"/>
    <property type="match status" value="1"/>
</dbReference>
<dbReference type="NCBIfam" id="TIGR02607">
    <property type="entry name" value="antidote_HigA"/>
    <property type="match status" value="1"/>
</dbReference>